<dbReference type="GO" id="GO:0004519">
    <property type="term" value="F:endonuclease activity"/>
    <property type="evidence" value="ECO:0007669"/>
    <property type="project" value="UniProtKB-KW"/>
</dbReference>
<sequence length="157" mass="18737">MPRGNKSGISYGQKKQQGQSDLEQLVSIQQYLIKKYKSKVWREWYLIFDKHNEELQKIVGYVNKDDLGEYYTNEDGYEEYKITNFARNPDLMWADKYGLWVIEVDGAVHDVKVKQTNERNELYLRNHIKLIVVNLADLKETKQNIFKYIDKQIARLI</sequence>
<keyword evidence="1" id="KW-0378">Hydrolase</keyword>
<dbReference type="Proteomes" id="UP001157003">
    <property type="component" value="Segment"/>
</dbReference>
<evidence type="ECO:0000313" key="2">
    <source>
        <dbReference type="Proteomes" id="UP001157003"/>
    </source>
</evidence>
<keyword evidence="2" id="KW-1185">Reference proteome</keyword>
<keyword evidence="1" id="KW-0540">Nuclease</keyword>
<name>A0A976UAN3_9CAUD</name>
<proteinExistence type="predicted"/>
<dbReference type="EMBL" id="ON649700">
    <property type="protein sequence ID" value="UVF62387.1"/>
    <property type="molecule type" value="Genomic_DNA"/>
</dbReference>
<evidence type="ECO:0000313" key="1">
    <source>
        <dbReference type="EMBL" id="UVF62387.1"/>
    </source>
</evidence>
<protein>
    <submittedName>
        <fullName evidence="1">Very-short-patch-repair endonuclease</fullName>
    </submittedName>
</protein>
<accession>A0A976UAN3</accession>
<organism evidence="1 2">
    <name type="scientific">Nitrososphaeria virus YSH_174770</name>
    <dbReference type="NCBI Taxonomy" id="3071322"/>
    <lineage>
        <taxon>Viruses</taxon>
        <taxon>Duplodnaviria</taxon>
        <taxon>Heunggongvirae</taxon>
        <taxon>Uroviricota</taxon>
        <taxon>Caudoviricetes</taxon>
        <taxon>Juravirales</taxon>
        <taxon>Yangangviridae</taxon>
        <taxon>Senitvirus</taxon>
        <taxon>Senitvirus yangshanense</taxon>
    </lineage>
</organism>
<keyword evidence="1" id="KW-0255">Endonuclease</keyword>
<reference evidence="1 2" key="1">
    <citation type="submission" date="2022-05" db="EMBL/GenBank/DDBJ databases">
        <title>Diverse viruses of marine archaea discovered using metagenomics.</title>
        <authorList>
            <person name="Zhou Y."/>
        </authorList>
    </citation>
    <scope>NUCLEOTIDE SEQUENCE [LARGE SCALE GENOMIC DNA]</scope>
    <source>
        <strain evidence="1">YSH_174770</strain>
    </source>
</reference>